<accession>A0A1L9SW91</accession>
<evidence type="ECO:0000256" key="1">
    <source>
        <dbReference type="SAM" id="Phobius"/>
    </source>
</evidence>
<name>A0A1L9SW91_9EURO</name>
<organism evidence="2 3">
    <name type="scientific">Penicilliopsis zonata CBS 506.65</name>
    <dbReference type="NCBI Taxonomy" id="1073090"/>
    <lineage>
        <taxon>Eukaryota</taxon>
        <taxon>Fungi</taxon>
        <taxon>Dikarya</taxon>
        <taxon>Ascomycota</taxon>
        <taxon>Pezizomycotina</taxon>
        <taxon>Eurotiomycetes</taxon>
        <taxon>Eurotiomycetidae</taxon>
        <taxon>Eurotiales</taxon>
        <taxon>Aspergillaceae</taxon>
        <taxon>Penicilliopsis</taxon>
    </lineage>
</organism>
<evidence type="ECO:0000313" key="2">
    <source>
        <dbReference type="EMBL" id="OJJ51371.1"/>
    </source>
</evidence>
<dbReference type="Proteomes" id="UP000184188">
    <property type="component" value="Unassembled WGS sequence"/>
</dbReference>
<keyword evidence="1" id="KW-0812">Transmembrane</keyword>
<keyword evidence="1" id="KW-0472">Membrane</keyword>
<dbReference type="EMBL" id="KV878336">
    <property type="protein sequence ID" value="OJJ51371.1"/>
    <property type="molecule type" value="Genomic_DNA"/>
</dbReference>
<gene>
    <name evidence="2" type="ORF">ASPZODRAFT_127439</name>
</gene>
<dbReference type="AlphaFoldDB" id="A0A1L9SW91"/>
<sequence length="84" mass="9467">MTPLVHQRHDDGYDEKSDISRLLLGQEALLRCIMTFFFLCLDPLVSLSGRAAYRDAKDRLDGSAGFAPILSQGPSYNYTSQKKR</sequence>
<keyword evidence="1" id="KW-1133">Transmembrane helix</keyword>
<protein>
    <submittedName>
        <fullName evidence="2">Uncharacterized protein</fullName>
    </submittedName>
</protein>
<dbReference type="GeneID" id="34608211"/>
<proteinExistence type="predicted"/>
<feature type="transmembrane region" description="Helical" evidence="1">
    <location>
        <begin position="28"/>
        <end position="47"/>
    </location>
</feature>
<evidence type="ECO:0000313" key="3">
    <source>
        <dbReference type="Proteomes" id="UP000184188"/>
    </source>
</evidence>
<dbReference type="RefSeq" id="XP_022585881.1">
    <property type="nucleotide sequence ID" value="XM_022721746.1"/>
</dbReference>
<reference evidence="3" key="1">
    <citation type="journal article" date="2017" name="Genome Biol.">
        <title>Comparative genomics reveals high biological diversity and specific adaptations in the industrially and medically important fungal genus Aspergillus.</title>
        <authorList>
            <person name="de Vries R.P."/>
            <person name="Riley R."/>
            <person name="Wiebenga A."/>
            <person name="Aguilar-Osorio G."/>
            <person name="Amillis S."/>
            <person name="Uchima C.A."/>
            <person name="Anderluh G."/>
            <person name="Asadollahi M."/>
            <person name="Askin M."/>
            <person name="Barry K."/>
            <person name="Battaglia E."/>
            <person name="Bayram O."/>
            <person name="Benocci T."/>
            <person name="Braus-Stromeyer S.A."/>
            <person name="Caldana C."/>
            <person name="Canovas D."/>
            <person name="Cerqueira G.C."/>
            <person name="Chen F."/>
            <person name="Chen W."/>
            <person name="Choi C."/>
            <person name="Clum A."/>
            <person name="Dos Santos R.A."/>
            <person name="Damasio A.R."/>
            <person name="Diallinas G."/>
            <person name="Emri T."/>
            <person name="Fekete E."/>
            <person name="Flipphi M."/>
            <person name="Freyberg S."/>
            <person name="Gallo A."/>
            <person name="Gournas C."/>
            <person name="Habgood R."/>
            <person name="Hainaut M."/>
            <person name="Harispe M.L."/>
            <person name="Henrissat B."/>
            <person name="Hilden K.S."/>
            <person name="Hope R."/>
            <person name="Hossain A."/>
            <person name="Karabika E."/>
            <person name="Karaffa L."/>
            <person name="Karanyi Z."/>
            <person name="Krasevec N."/>
            <person name="Kuo A."/>
            <person name="Kusch H."/>
            <person name="LaButti K."/>
            <person name="Lagendijk E.L."/>
            <person name="Lapidus A."/>
            <person name="Levasseur A."/>
            <person name="Lindquist E."/>
            <person name="Lipzen A."/>
            <person name="Logrieco A.F."/>
            <person name="MacCabe A."/>
            <person name="Maekelae M.R."/>
            <person name="Malavazi I."/>
            <person name="Melin P."/>
            <person name="Meyer V."/>
            <person name="Mielnichuk N."/>
            <person name="Miskei M."/>
            <person name="Molnar A.P."/>
            <person name="Mule G."/>
            <person name="Ngan C.Y."/>
            <person name="Orejas M."/>
            <person name="Orosz E."/>
            <person name="Ouedraogo J.P."/>
            <person name="Overkamp K.M."/>
            <person name="Park H.-S."/>
            <person name="Perrone G."/>
            <person name="Piumi F."/>
            <person name="Punt P.J."/>
            <person name="Ram A.F."/>
            <person name="Ramon A."/>
            <person name="Rauscher S."/>
            <person name="Record E."/>
            <person name="Riano-Pachon D.M."/>
            <person name="Robert V."/>
            <person name="Roehrig J."/>
            <person name="Ruller R."/>
            <person name="Salamov A."/>
            <person name="Salih N.S."/>
            <person name="Samson R.A."/>
            <person name="Sandor E."/>
            <person name="Sanguinetti M."/>
            <person name="Schuetze T."/>
            <person name="Sepcic K."/>
            <person name="Shelest E."/>
            <person name="Sherlock G."/>
            <person name="Sophianopoulou V."/>
            <person name="Squina F.M."/>
            <person name="Sun H."/>
            <person name="Susca A."/>
            <person name="Todd R.B."/>
            <person name="Tsang A."/>
            <person name="Unkles S.E."/>
            <person name="van de Wiele N."/>
            <person name="van Rossen-Uffink D."/>
            <person name="Oliveira J.V."/>
            <person name="Vesth T.C."/>
            <person name="Visser J."/>
            <person name="Yu J.-H."/>
            <person name="Zhou M."/>
            <person name="Andersen M.R."/>
            <person name="Archer D.B."/>
            <person name="Baker S.E."/>
            <person name="Benoit I."/>
            <person name="Brakhage A.A."/>
            <person name="Braus G.H."/>
            <person name="Fischer R."/>
            <person name="Frisvad J.C."/>
            <person name="Goldman G.H."/>
            <person name="Houbraken J."/>
            <person name="Oakley B."/>
            <person name="Pocsi I."/>
            <person name="Scazzocchio C."/>
            <person name="Seiboth B."/>
            <person name="vanKuyk P.A."/>
            <person name="Wortman J."/>
            <person name="Dyer P.S."/>
            <person name="Grigoriev I.V."/>
        </authorList>
    </citation>
    <scope>NUCLEOTIDE SEQUENCE [LARGE SCALE GENOMIC DNA]</scope>
    <source>
        <strain evidence="3">CBS 506.65</strain>
    </source>
</reference>
<dbReference type="VEuPathDB" id="FungiDB:ASPZODRAFT_127439"/>
<keyword evidence="3" id="KW-1185">Reference proteome</keyword>